<feature type="transmembrane region" description="Helical" evidence="5">
    <location>
        <begin position="143"/>
        <end position="165"/>
    </location>
</feature>
<dbReference type="AlphaFoldDB" id="A0A014M4K5"/>
<dbReference type="OrthoDB" id="3711263at2"/>
<dbReference type="STRING" id="69222.BG55_03595"/>
<evidence type="ECO:0000313" key="6">
    <source>
        <dbReference type="EMBL" id="EXU76726.1"/>
    </source>
</evidence>
<comment type="subcellular location">
    <subcellularLocation>
        <location evidence="1">Membrane</location>
        <topology evidence="1">Multi-pass membrane protein</topology>
    </subcellularLocation>
</comment>
<keyword evidence="4 5" id="KW-0472">Membrane</keyword>
<gene>
    <name evidence="6" type="ORF">BG55_03595</name>
</gene>
<feature type="transmembrane region" description="Helical" evidence="5">
    <location>
        <begin position="70"/>
        <end position="89"/>
    </location>
</feature>
<evidence type="ECO:0000313" key="7">
    <source>
        <dbReference type="Proteomes" id="UP000019918"/>
    </source>
</evidence>
<evidence type="ECO:0000256" key="5">
    <source>
        <dbReference type="SAM" id="Phobius"/>
    </source>
</evidence>
<feature type="transmembrane region" description="Helical" evidence="5">
    <location>
        <begin position="12"/>
        <end position="32"/>
    </location>
</feature>
<keyword evidence="7" id="KW-1185">Reference proteome</keyword>
<evidence type="ECO:0000256" key="2">
    <source>
        <dbReference type="ARBA" id="ARBA00022692"/>
    </source>
</evidence>
<evidence type="ECO:0000256" key="3">
    <source>
        <dbReference type="ARBA" id="ARBA00022989"/>
    </source>
</evidence>
<reference evidence="6 7" key="1">
    <citation type="submission" date="2014-02" db="EMBL/GenBank/DDBJ databases">
        <title>Draft genome of Erwinia mallotivora strain BT-MARDI, a papaya dieback pathogen.</title>
        <authorList>
            <person name="Redzuan R."/>
            <person name="Abu Bakar N."/>
            <person name="Badrun R."/>
            <person name="Mohd Raih M.F."/>
            <person name="Rozano L."/>
            <person name="Mat Amin N."/>
        </authorList>
    </citation>
    <scope>NUCLEOTIDE SEQUENCE [LARGE SCALE GENOMIC DNA]</scope>
    <source>
        <strain evidence="6 7">BT-MARDI</strain>
    </source>
</reference>
<dbReference type="Gene3D" id="1.20.1550.10">
    <property type="entry name" value="DsbB-like"/>
    <property type="match status" value="1"/>
</dbReference>
<organism evidence="6 7">
    <name type="scientific">Erwinia mallotivora</name>
    <dbReference type="NCBI Taxonomy" id="69222"/>
    <lineage>
        <taxon>Bacteria</taxon>
        <taxon>Pseudomonadati</taxon>
        <taxon>Pseudomonadota</taxon>
        <taxon>Gammaproteobacteria</taxon>
        <taxon>Enterobacterales</taxon>
        <taxon>Erwiniaceae</taxon>
        <taxon>Erwinia</taxon>
    </lineage>
</organism>
<dbReference type="InterPro" id="IPR023380">
    <property type="entry name" value="DsbB-like_sf"/>
</dbReference>
<keyword evidence="2 5" id="KW-0812">Transmembrane</keyword>
<proteinExistence type="predicted"/>
<keyword evidence="3 5" id="KW-1133">Transmembrane helix</keyword>
<dbReference type="GO" id="GO:0016020">
    <property type="term" value="C:membrane"/>
    <property type="evidence" value="ECO:0007669"/>
    <property type="project" value="UniProtKB-SubCell"/>
</dbReference>
<dbReference type="Proteomes" id="UP000019918">
    <property type="component" value="Unassembled WGS sequence"/>
</dbReference>
<comment type="caution">
    <text evidence="6">The sequence shown here is derived from an EMBL/GenBank/DDBJ whole genome shotgun (WGS) entry which is preliminary data.</text>
</comment>
<dbReference type="RefSeq" id="WP_034934370.1">
    <property type="nucleotide sequence ID" value="NZ_JFHN01000023.1"/>
</dbReference>
<dbReference type="PATRIC" id="fig|69222.5.peg.760"/>
<sequence>MQLSEKKDFSRPLNLLMLVMVSVALLCAFYFQLRFFDLPCPLCLLQRAALLLIGSGLLFNLYFGNKKLHYGMVIIGALALAAVAARHIFLHIVPGDKGYGLPFLGLHLYTWSFILAVAIVIGVAITLMVTPENATPASDHKPLIQHAVVAVFALLMVANLLSTVLECGGGQCDDNPTYYQLLK</sequence>
<accession>A0A014M4K5</accession>
<dbReference type="InterPro" id="IPR003752">
    <property type="entry name" value="DiS_bond_form_DsbB/BdbC"/>
</dbReference>
<protein>
    <submittedName>
        <fullName evidence="6">Disulfide bond formation protein</fullName>
    </submittedName>
</protein>
<dbReference type="GO" id="GO:0015035">
    <property type="term" value="F:protein-disulfide reductase activity"/>
    <property type="evidence" value="ECO:0007669"/>
    <property type="project" value="InterPro"/>
</dbReference>
<feature type="transmembrane region" description="Helical" evidence="5">
    <location>
        <begin position="109"/>
        <end position="131"/>
    </location>
</feature>
<dbReference type="SUPFAM" id="SSF158442">
    <property type="entry name" value="DsbB-like"/>
    <property type="match status" value="1"/>
</dbReference>
<evidence type="ECO:0000256" key="1">
    <source>
        <dbReference type="ARBA" id="ARBA00004141"/>
    </source>
</evidence>
<dbReference type="EMBL" id="JFHN01000023">
    <property type="protein sequence ID" value="EXU76726.1"/>
    <property type="molecule type" value="Genomic_DNA"/>
</dbReference>
<feature type="transmembrane region" description="Helical" evidence="5">
    <location>
        <begin position="44"/>
        <end position="63"/>
    </location>
</feature>
<evidence type="ECO:0000256" key="4">
    <source>
        <dbReference type="ARBA" id="ARBA00023136"/>
    </source>
</evidence>
<dbReference type="Pfam" id="PF02600">
    <property type="entry name" value="DsbB"/>
    <property type="match status" value="1"/>
</dbReference>
<dbReference type="GO" id="GO:0006457">
    <property type="term" value="P:protein folding"/>
    <property type="evidence" value="ECO:0007669"/>
    <property type="project" value="InterPro"/>
</dbReference>
<name>A0A014M4K5_9GAMM</name>